<organism evidence="2">
    <name type="scientific">Tetraselmis sp. GSL018</name>
    <dbReference type="NCBI Taxonomy" id="582737"/>
    <lineage>
        <taxon>Eukaryota</taxon>
        <taxon>Viridiplantae</taxon>
        <taxon>Chlorophyta</taxon>
        <taxon>core chlorophytes</taxon>
        <taxon>Chlorodendrophyceae</taxon>
        <taxon>Chlorodendrales</taxon>
        <taxon>Chlorodendraceae</taxon>
        <taxon>Tetraselmis</taxon>
    </lineage>
</organism>
<dbReference type="EMBL" id="GBEZ01009645">
    <property type="protein sequence ID" value="JAC75958.1"/>
    <property type="molecule type" value="Transcribed_RNA"/>
</dbReference>
<proteinExistence type="predicted"/>
<evidence type="ECO:0000313" key="2">
    <source>
        <dbReference type="EMBL" id="JAC75958.1"/>
    </source>
</evidence>
<reference evidence="2" key="1">
    <citation type="submission" date="2014-05" db="EMBL/GenBank/DDBJ databases">
        <title>The transcriptome of the halophilic microalga Tetraselmis sp. GSL018 isolated from the Great Salt Lake, Utah.</title>
        <authorList>
            <person name="Jinkerson R.E."/>
            <person name="D'Adamo S."/>
            <person name="Posewitz M.C."/>
        </authorList>
    </citation>
    <scope>NUCLEOTIDE SEQUENCE</scope>
    <source>
        <strain evidence="2">GSL018</strain>
    </source>
</reference>
<protein>
    <submittedName>
        <fullName evidence="2">Uncharacterized protein</fullName>
    </submittedName>
</protein>
<accession>A0A061RVF9</accession>
<feature type="non-terminal residue" evidence="2">
    <location>
        <position position="68"/>
    </location>
</feature>
<sequence length="68" mass="7681">RLKNDYKGLSEHPQLGRPMRNPARPHEQEMQAVSTPGYLQRKLSDAPRTIRGFQAPSGLSSDDEGYDE</sequence>
<gene>
    <name evidence="2" type="ORF">TSPGSL018_21587</name>
</gene>
<name>A0A061RVF9_9CHLO</name>
<dbReference type="AlphaFoldDB" id="A0A061RVF9"/>
<evidence type="ECO:0000256" key="1">
    <source>
        <dbReference type="SAM" id="MobiDB-lite"/>
    </source>
</evidence>
<feature type="compositionally biased region" description="Basic and acidic residues" evidence="1">
    <location>
        <begin position="1"/>
        <end position="10"/>
    </location>
</feature>
<feature type="region of interest" description="Disordered" evidence="1">
    <location>
        <begin position="1"/>
        <end position="68"/>
    </location>
</feature>
<feature type="non-terminal residue" evidence="2">
    <location>
        <position position="1"/>
    </location>
</feature>